<dbReference type="PANTHER" id="PTHR30535">
    <property type="entry name" value="VITAMIN B12-BINDING PROTEIN"/>
    <property type="match status" value="1"/>
</dbReference>
<accession>A0A843AQV3</accession>
<dbReference type="PANTHER" id="PTHR30535:SF34">
    <property type="entry name" value="MOLYBDATE-BINDING PROTEIN MOLA"/>
    <property type="match status" value="1"/>
</dbReference>
<feature type="transmembrane region" description="Helical" evidence="1">
    <location>
        <begin position="6"/>
        <end position="26"/>
    </location>
</feature>
<dbReference type="PROSITE" id="PS50983">
    <property type="entry name" value="FE_B12_PBP"/>
    <property type="match status" value="1"/>
</dbReference>
<dbReference type="InterPro" id="IPR002491">
    <property type="entry name" value="ABC_transptr_periplasmic_BD"/>
</dbReference>
<evidence type="ECO:0000259" key="2">
    <source>
        <dbReference type="PROSITE" id="PS50983"/>
    </source>
</evidence>
<keyword evidence="1" id="KW-0472">Membrane</keyword>
<reference evidence="3" key="1">
    <citation type="submission" date="2020-10" db="EMBL/GenBank/DDBJ databases">
        <title>Dehalococcoides mccartyi of a TCE/Cr reducing biochatode.</title>
        <authorList>
            <person name="Matturro B."/>
        </authorList>
    </citation>
    <scope>NUCLEOTIDE SEQUENCE</scope>
    <source>
        <strain evidence="3">Bin2</strain>
    </source>
</reference>
<dbReference type="EMBL" id="JADIIL010000004">
    <property type="protein sequence ID" value="MBF4473953.1"/>
    <property type="molecule type" value="Genomic_DNA"/>
</dbReference>
<evidence type="ECO:0000256" key="1">
    <source>
        <dbReference type="SAM" id="Phobius"/>
    </source>
</evidence>
<dbReference type="RefSeq" id="WP_276697892.1">
    <property type="nucleotide sequence ID" value="NZ_CALCVY010000153.1"/>
</dbReference>
<dbReference type="SUPFAM" id="SSF53807">
    <property type="entry name" value="Helical backbone' metal receptor"/>
    <property type="match status" value="1"/>
</dbReference>
<name>A0A843AQV3_METFO</name>
<feature type="domain" description="Fe/B12 periplasmic-binding" evidence="2">
    <location>
        <begin position="52"/>
        <end position="315"/>
    </location>
</feature>
<dbReference type="InterPro" id="IPR050902">
    <property type="entry name" value="ABC_Transporter_SBP"/>
</dbReference>
<evidence type="ECO:0000313" key="4">
    <source>
        <dbReference type="Proteomes" id="UP000606900"/>
    </source>
</evidence>
<evidence type="ECO:0000313" key="3">
    <source>
        <dbReference type="EMBL" id="MBF4473953.1"/>
    </source>
</evidence>
<protein>
    <submittedName>
        <fullName evidence="3">ABC transporter substrate-binding protein</fullName>
    </submittedName>
</protein>
<keyword evidence="1" id="KW-1133">Transmembrane helix</keyword>
<sequence length="355" mass="39393">MTDGKYKAMAIIVVIIIIGFIGVYIFNSGFNLFGGTTDMLGRNVDVPNDINKTYAMSESVTISLYMMAPNKMIAWNSNRTPSENRYLPAEYQNLPVLKGGKQNADYNAIIAQNPDVVFVGHGEDKETVNKIQEKFGQIPVLDVEGDNNLTDIVPSINFMGKILGEENRSNELVSFYKNVSDKVKNKVSSIPESEKKKVYYAKGANGLTTFAPESPQVQLITLCGGLNVVQSPASKGGMGVSMDLVSQWNPDVIITSDSQFYQNVYSNQSWQSVNAIKNKQVYLAPQSPFNWFENPPGANTIIGIPWTAKVLYPDKFTDLDIKSLTKEFYSEFYHYNLTDDEVSDILSSSGLTQSN</sequence>
<dbReference type="Gene3D" id="3.40.50.1980">
    <property type="entry name" value="Nitrogenase molybdenum iron protein domain"/>
    <property type="match status" value="2"/>
</dbReference>
<keyword evidence="1" id="KW-0812">Transmembrane</keyword>
<dbReference type="Gene3D" id="1.20.58.2180">
    <property type="match status" value="1"/>
</dbReference>
<dbReference type="AlphaFoldDB" id="A0A843AQV3"/>
<dbReference type="Proteomes" id="UP000606900">
    <property type="component" value="Unassembled WGS sequence"/>
</dbReference>
<dbReference type="Pfam" id="PF01497">
    <property type="entry name" value="Peripla_BP_2"/>
    <property type="match status" value="1"/>
</dbReference>
<proteinExistence type="predicted"/>
<gene>
    <name evidence="3" type="ORF">ISP06_00570</name>
</gene>
<comment type="caution">
    <text evidence="3">The sequence shown here is derived from an EMBL/GenBank/DDBJ whole genome shotgun (WGS) entry which is preliminary data.</text>
</comment>
<organism evidence="3 4">
    <name type="scientific">Methanobacterium formicicum</name>
    <dbReference type="NCBI Taxonomy" id="2162"/>
    <lineage>
        <taxon>Archaea</taxon>
        <taxon>Methanobacteriati</taxon>
        <taxon>Methanobacteriota</taxon>
        <taxon>Methanomada group</taxon>
        <taxon>Methanobacteria</taxon>
        <taxon>Methanobacteriales</taxon>
        <taxon>Methanobacteriaceae</taxon>
        <taxon>Methanobacterium</taxon>
    </lineage>
</organism>